<reference evidence="2 3" key="1">
    <citation type="submission" date="2024-02" db="EMBL/GenBank/DDBJ databases">
        <title>First draft genome assembly of two strains of Seiridium cardinale.</title>
        <authorList>
            <person name="Emiliani G."/>
            <person name="Scali E."/>
        </authorList>
    </citation>
    <scope>NUCLEOTIDE SEQUENCE [LARGE SCALE GENOMIC DNA]</scope>
    <source>
        <strain evidence="2 3">BM-138-000479</strain>
    </source>
</reference>
<comment type="caution">
    <text evidence="2">The sequence shown here is derived from an EMBL/GenBank/DDBJ whole genome shotgun (WGS) entry which is preliminary data.</text>
</comment>
<dbReference type="Pfam" id="PF00092">
    <property type="entry name" value="VWA"/>
    <property type="match status" value="1"/>
</dbReference>
<dbReference type="Proteomes" id="UP001465668">
    <property type="component" value="Unassembled WGS sequence"/>
</dbReference>
<dbReference type="Pfam" id="PF14623">
    <property type="entry name" value="Vint"/>
    <property type="match status" value="1"/>
</dbReference>
<dbReference type="PANTHER" id="PTHR10579">
    <property type="entry name" value="CALCIUM-ACTIVATED CHLORIDE CHANNEL REGULATOR"/>
    <property type="match status" value="1"/>
</dbReference>
<dbReference type="EMBL" id="JARVKM010000018">
    <property type="protein sequence ID" value="KAK9777997.1"/>
    <property type="molecule type" value="Genomic_DNA"/>
</dbReference>
<evidence type="ECO:0000313" key="3">
    <source>
        <dbReference type="Proteomes" id="UP001465668"/>
    </source>
</evidence>
<evidence type="ECO:0000259" key="1">
    <source>
        <dbReference type="PROSITE" id="PS50234"/>
    </source>
</evidence>
<feature type="domain" description="VWFA" evidence="1">
    <location>
        <begin position="1"/>
        <end position="165"/>
    </location>
</feature>
<organism evidence="2 3">
    <name type="scientific">Seiridium cardinale</name>
    <dbReference type="NCBI Taxonomy" id="138064"/>
    <lineage>
        <taxon>Eukaryota</taxon>
        <taxon>Fungi</taxon>
        <taxon>Dikarya</taxon>
        <taxon>Ascomycota</taxon>
        <taxon>Pezizomycotina</taxon>
        <taxon>Sordariomycetes</taxon>
        <taxon>Xylariomycetidae</taxon>
        <taxon>Amphisphaeriales</taxon>
        <taxon>Sporocadaceae</taxon>
        <taxon>Seiridium</taxon>
    </lineage>
</organism>
<dbReference type="Pfam" id="PF14624">
    <property type="entry name" value="Vwaint"/>
    <property type="match status" value="1"/>
</dbReference>
<dbReference type="PROSITE" id="PS50234">
    <property type="entry name" value="VWFA"/>
    <property type="match status" value="1"/>
</dbReference>
<sequence length="634" mass="69733">MFGSKRRANGVQHAALTVLETLDERDRLGIITFSTTAKVVQALQPMTSNNKKQTAGRIRALKQENVTNLWQGLVQGLKLFEGSENSGRVPAVLVLTDGQPNCQHPAAGYIPTIRSMPPLPATIHTFGFGNDIKSGLLKSIAEIGGGSYSFIPDSGMVGTVFVNAVAHLQSTFANRCTLEITYPAALCLRKTTGQIAESEEKDEIDSSSLGYILGVDGDIYQKVTVPLGNLQYGQSRDIYLKSDAPHGSFEWSKDMNITAKFRFSRMYDTQYFVGAKLDALRQTSLSESEIAYHRSRAMICEYISSLFPLKADGEHDVPSLHVLPTTTSAARMNFKDLLANIPAKHFRDTYNASLMQDLLGQIQLAVFDNDYLSTWGPHYFLSLWDAHAKQVRNTFKDPGVQMYDINSPLFLACQKKLTYAFDTAVQPPEPSLKAQADTKYRSGAVAISMSSYNDCDYPCFSASSLVTLANNKNVPVGELRRGMAVQTPLGNRKIVAILKTRVRKITLCRIENLLITPWHPVVYGESWAFPAHVAQKAVRYSGAIYSVLLEPDSDPQAHAIQVGGVWAVTLGHGILRGKDIRAHEFLGDHAKVSRAFSLVGVGSGGIAVASGVRREKRNGRLHGFKRGNLREQTM</sequence>
<name>A0ABR2XWA2_9PEZI</name>
<dbReference type="InterPro" id="IPR036465">
    <property type="entry name" value="vWFA_dom_sf"/>
</dbReference>
<keyword evidence="3" id="KW-1185">Reference proteome</keyword>
<dbReference type="InterPro" id="IPR002035">
    <property type="entry name" value="VWF_A"/>
</dbReference>
<dbReference type="InterPro" id="IPR032838">
    <property type="entry name" value="Vwaint_dom"/>
</dbReference>
<dbReference type="SUPFAM" id="SSF53300">
    <property type="entry name" value="vWA-like"/>
    <property type="match status" value="1"/>
</dbReference>
<accession>A0ABR2XWA2</accession>
<dbReference type="InterPro" id="IPR036844">
    <property type="entry name" value="Hint_dom_sf"/>
</dbReference>
<dbReference type="SUPFAM" id="SSF51294">
    <property type="entry name" value="Hedgehog/intein (Hint) domain"/>
    <property type="match status" value="1"/>
</dbReference>
<proteinExistence type="predicted"/>
<dbReference type="SMART" id="SM00327">
    <property type="entry name" value="VWA"/>
    <property type="match status" value="1"/>
</dbReference>
<dbReference type="InterPro" id="IPR051266">
    <property type="entry name" value="CLCR"/>
</dbReference>
<dbReference type="InterPro" id="IPR039510">
    <property type="entry name" value="Vint_dom"/>
</dbReference>
<evidence type="ECO:0000313" key="2">
    <source>
        <dbReference type="EMBL" id="KAK9777997.1"/>
    </source>
</evidence>
<dbReference type="PANTHER" id="PTHR10579:SF156">
    <property type="entry name" value="VWFA DOMAIN-CONTAINING PROTEIN"/>
    <property type="match status" value="1"/>
</dbReference>
<protein>
    <submittedName>
        <fullName evidence="2">Hint-domain-containing protein</fullName>
    </submittedName>
</protein>
<dbReference type="Gene3D" id="3.40.50.410">
    <property type="entry name" value="von Willebrand factor, type A domain"/>
    <property type="match status" value="1"/>
</dbReference>
<gene>
    <name evidence="2" type="ORF">SCAR479_05323</name>
</gene>